<feature type="transmembrane region" description="Helical" evidence="5">
    <location>
        <begin position="42"/>
        <end position="66"/>
    </location>
</feature>
<keyword evidence="1" id="KW-1003">Cell membrane</keyword>
<dbReference type="InterPro" id="IPR010445">
    <property type="entry name" value="LapA_dom"/>
</dbReference>
<evidence type="ECO:0000256" key="4">
    <source>
        <dbReference type="ARBA" id="ARBA00023136"/>
    </source>
</evidence>
<dbReference type="AlphaFoldDB" id="A0A7W9TM12"/>
<protein>
    <submittedName>
        <fullName evidence="7">Putative integral membrane protein</fullName>
    </submittedName>
</protein>
<proteinExistence type="predicted"/>
<evidence type="ECO:0000256" key="5">
    <source>
        <dbReference type="SAM" id="Phobius"/>
    </source>
</evidence>
<feature type="domain" description="Lipopolysaccharide assembly protein A" evidence="6">
    <location>
        <begin position="22"/>
        <end position="86"/>
    </location>
</feature>
<keyword evidence="3 5" id="KW-1133">Transmembrane helix</keyword>
<sequence length="107" mass="11850">MRYLVWILRLVIFVIVLLFALKNTAPVDVGLFADHVLSQVPLIVVMLAAFVLGVAFGLLMAATSMLRRRREINRLRRELARVQDALDHPQAASAPVIPETVAPLAPL</sequence>
<evidence type="ECO:0000259" key="6">
    <source>
        <dbReference type="Pfam" id="PF06305"/>
    </source>
</evidence>
<gene>
    <name evidence="7" type="ORF">HNR28_000870</name>
</gene>
<name>A0A7W9TM12_CASDE</name>
<evidence type="ECO:0000256" key="3">
    <source>
        <dbReference type="ARBA" id="ARBA00022989"/>
    </source>
</evidence>
<evidence type="ECO:0000313" key="7">
    <source>
        <dbReference type="EMBL" id="MBB6082841.1"/>
    </source>
</evidence>
<dbReference type="Pfam" id="PF06305">
    <property type="entry name" value="LapA_dom"/>
    <property type="match status" value="1"/>
</dbReference>
<evidence type="ECO:0000256" key="2">
    <source>
        <dbReference type="ARBA" id="ARBA00022692"/>
    </source>
</evidence>
<evidence type="ECO:0000256" key="1">
    <source>
        <dbReference type="ARBA" id="ARBA00022475"/>
    </source>
</evidence>
<dbReference type="Proteomes" id="UP000541136">
    <property type="component" value="Unassembled WGS sequence"/>
</dbReference>
<comment type="caution">
    <text evidence="7">The sequence shown here is derived from an EMBL/GenBank/DDBJ whole genome shotgun (WGS) entry which is preliminary data.</text>
</comment>
<dbReference type="RefSeq" id="WP_043681460.1">
    <property type="nucleotide sequence ID" value="NZ_JACHIB010000004.1"/>
</dbReference>
<accession>A0A7W9TM12</accession>
<organism evidence="7 8">
    <name type="scientific">Castellaniella defragrans</name>
    <name type="common">Alcaligenes defragrans</name>
    <dbReference type="NCBI Taxonomy" id="75697"/>
    <lineage>
        <taxon>Bacteria</taxon>
        <taxon>Pseudomonadati</taxon>
        <taxon>Pseudomonadota</taxon>
        <taxon>Betaproteobacteria</taxon>
        <taxon>Burkholderiales</taxon>
        <taxon>Alcaligenaceae</taxon>
        <taxon>Castellaniella</taxon>
    </lineage>
</organism>
<dbReference type="EMBL" id="JACHIB010000004">
    <property type="protein sequence ID" value="MBB6082841.1"/>
    <property type="molecule type" value="Genomic_DNA"/>
</dbReference>
<dbReference type="GO" id="GO:0005886">
    <property type="term" value="C:plasma membrane"/>
    <property type="evidence" value="ECO:0007669"/>
    <property type="project" value="InterPro"/>
</dbReference>
<keyword evidence="2 5" id="KW-0812">Transmembrane</keyword>
<reference evidence="7 8" key="1">
    <citation type="submission" date="2020-08" db="EMBL/GenBank/DDBJ databases">
        <title>Genomic Encyclopedia of Type Strains, Phase IV (KMG-IV): sequencing the most valuable type-strain genomes for metagenomic binning, comparative biology and taxonomic classification.</title>
        <authorList>
            <person name="Goeker M."/>
        </authorList>
    </citation>
    <scope>NUCLEOTIDE SEQUENCE [LARGE SCALE GENOMIC DNA]</scope>
    <source>
        <strain evidence="7 8">DSM 12141</strain>
    </source>
</reference>
<evidence type="ECO:0000313" key="8">
    <source>
        <dbReference type="Proteomes" id="UP000541136"/>
    </source>
</evidence>
<keyword evidence="4 5" id="KW-0472">Membrane</keyword>